<reference evidence="3" key="2">
    <citation type="submission" date="2023-01" db="EMBL/GenBank/DDBJ databases">
        <title>Draft genome sequence of Sneathiella chinensis strain NBRC 103408.</title>
        <authorList>
            <person name="Sun Q."/>
            <person name="Mori K."/>
        </authorList>
    </citation>
    <scope>NUCLEOTIDE SEQUENCE</scope>
    <source>
        <strain evidence="3">NBRC 103408</strain>
    </source>
</reference>
<accession>A0ABQ5U1W5</accession>
<dbReference type="Gene3D" id="3.40.1350.10">
    <property type="match status" value="1"/>
</dbReference>
<dbReference type="InterPro" id="IPR003509">
    <property type="entry name" value="UPF0102_YraN-like"/>
</dbReference>
<comment type="caution">
    <text evidence="3">The sequence shown here is derived from an EMBL/GenBank/DDBJ whole genome shotgun (WGS) entry which is preliminary data.</text>
</comment>
<dbReference type="PANTHER" id="PTHR34039:SF1">
    <property type="entry name" value="UPF0102 PROTEIN YRAN"/>
    <property type="match status" value="1"/>
</dbReference>
<dbReference type="HAMAP" id="MF_00048">
    <property type="entry name" value="UPF0102"/>
    <property type="match status" value="1"/>
</dbReference>
<organism evidence="3 4">
    <name type="scientific">Sneathiella chinensis</name>
    <dbReference type="NCBI Taxonomy" id="349750"/>
    <lineage>
        <taxon>Bacteria</taxon>
        <taxon>Pseudomonadati</taxon>
        <taxon>Pseudomonadota</taxon>
        <taxon>Alphaproteobacteria</taxon>
        <taxon>Sneathiellales</taxon>
        <taxon>Sneathiellaceae</taxon>
        <taxon>Sneathiella</taxon>
    </lineage>
</organism>
<dbReference type="InterPro" id="IPR011335">
    <property type="entry name" value="Restrct_endonuc-II-like"/>
</dbReference>
<dbReference type="EMBL" id="BSNF01000001">
    <property type="protein sequence ID" value="GLQ05274.1"/>
    <property type="molecule type" value="Genomic_DNA"/>
</dbReference>
<dbReference type="SUPFAM" id="SSF52980">
    <property type="entry name" value="Restriction endonuclease-like"/>
    <property type="match status" value="1"/>
</dbReference>
<name>A0ABQ5U1W5_9PROT</name>
<evidence type="ECO:0000313" key="3">
    <source>
        <dbReference type="EMBL" id="GLQ05274.1"/>
    </source>
</evidence>
<dbReference type="PANTHER" id="PTHR34039">
    <property type="entry name" value="UPF0102 PROTEIN YRAN"/>
    <property type="match status" value="1"/>
</dbReference>
<dbReference type="Proteomes" id="UP001161409">
    <property type="component" value="Unassembled WGS sequence"/>
</dbReference>
<comment type="similarity">
    <text evidence="1 2">Belongs to the UPF0102 family.</text>
</comment>
<dbReference type="Pfam" id="PF02021">
    <property type="entry name" value="UPF0102"/>
    <property type="match status" value="1"/>
</dbReference>
<proteinExistence type="inferred from homology"/>
<keyword evidence="4" id="KW-1185">Reference proteome</keyword>
<dbReference type="NCBIfam" id="NF009151">
    <property type="entry name" value="PRK12497.1-5"/>
    <property type="match status" value="1"/>
</dbReference>
<reference evidence="3" key="1">
    <citation type="journal article" date="2014" name="Int. J. Syst. Evol. Microbiol.">
        <title>Complete genome of a new Firmicutes species belonging to the dominant human colonic microbiota ('Ruminococcus bicirculans') reveals two chromosomes and a selective capacity to utilize plant glucans.</title>
        <authorList>
            <consortium name="NISC Comparative Sequencing Program"/>
            <person name="Wegmann U."/>
            <person name="Louis P."/>
            <person name="Goesmann A."/>
            <person name="Henrissat B."/>
            <person name="Duncan S.H."/>
            <person name="Flint H.J."/>
        </authorList>
    </citation>
    <scope>NUCLEOTIDE SEQUENCE</scope>
    <source>
        <strain evidence="3">NBRC 103408</strain>
    </source>
</reference>
<dbReference type="InterPro" id="IPR011856">
    <property type="entry name" value="tRNA_endonuc-like_dom_sf"/>
</dbReference>
<evidence type="ECO:0000256" key="1">
    <source>
        <dbReference type="ARBA" id="ARBA00006738"/>
    </source>
</evidence>
<sequence>MKGRLAEHLAALFLRLKGYRILARGYRRPVGEVDIIARRGTVLVAVEVKSRPTLDAALHALHNKQRRRIARAMEAYQGSHADCADLDIRFDVVLVTSLVKVPVHLENAW</sequence>
<evidence type="ECO:0000256" key="2">
    <source>
        <dbReference type="HAMAP-Rule" id="MF_00048"/>
    </source>
</evidence>
<evidence type="ECO:0000313" key="4">
    <source>
        <dbReference type="Proteomes" id="UP001161409"/>
    </source>
</evidence>
<gene>
    <name evidence="3" type="ORF">GCM10007924_04950</name>
</gene>
<protein>
    <recommendedName>
        <fullName evidence="2">UPF0102 protein GCM10007924_04950</fullName>
    </recommendedName>
</protein>